<sequence>MNPVVHFEMPAEDKNRMRKFYETTFGWQTNQLGPEMGNYITVTTTETDENRMVKKPGTINGGFFQKTNDPISQYPSIVIQVENLEDSIKKVEAGGGKISGNIDTIPSVGKVVSIIDTEGNRISLIEPVNN</sequence>
<dbReference type="Gene3D" id="3.10.180.10">
    <property type="entry name" value="2,3-Dihydroxybiphenyl 1,2-Dioxygenase, domain 1"/>
    <property type="match status" value="1"/>
</dbReference>
<protein>
    <submittedName>
        <fullName evidence="2">Glyoxalase</fullName>
    </submittedName>
</protein>
<dbReference type="InterPro" id="IPR053863">
    <property type="entry name" value="Glyoxy/Ble-like_N"/>
</dbReference>
<dbReference type="Proteomes" id="UP000229056">
    <property type="component" value="Unassembled WGS sequence"/>
</dbReference>
<dbReference type="AlphaFoldDB" id="A0A2H0W5E3"/>
<organism evidence="2 3">
    <name type="scientific">Candidatus Buchananbacteria bacterium CG10_big_fil_rev_8_21_14_0_10_33_19</name>
    <dbReference type="NCBI Taxonomy" id="1974525"/>
    <lineage>
        <taxon>Bacteria</taxon>
        <taxon>Candidatus Buchananiibacteriota</taxon>
    </lineage>
</organism>
<dbReference type="CDD" id="cd07247">
    <property type="entry name" value="SgaA_N_like"/>
    <property type="match status" value="1"/>
</dbReference>
<evidence type="ECO:0000313" key="2">
    <source>
        <dbReference type="EMBL" id="PIS06497.1"/>
    </source>
</evidence>
<dbReference type="InterPro" id="IPR029068">
    <property type="entry name" value="Glyas_Bleomycin-R_OHBP_Dase"/>
</dbReference>
<evidence type="ECO:0000259" key="1">
    <source>
        <dbReference type="PROSITE" id="PS51819"/>
    </source>
</evidence>
<evidence type="ECO:0000313" key="3">
    <source>
        <dbReference type="Proteomes" id="UP000229056"/>
    </source>
</evidence>
<dbReference type="EMBL" id="PEZY01000004">
    <property type="protein sequence ID" value="PIS06497.1"/>
    <property type="molecule type" value="Genomic_DNA"/>
</dbReference>
<dbReference type="PROSITE" id="PS51819">
    <property type="entry name" value="VOC"/>
    <property type="match status" value="1"/>
</dbReference>
<accession>A0A2H0W5E3</accession>
<dbReference type="SUPFAM" id="SSF54593">
    <property type="entry name" value="Glyoxalase/Bleomycin resistance protein/Dihydroxybiphenyl dioxygenase"/>
    <property type="match status" value="1"/>
</dbReference>
<name>A0A2H0W5E3_9BACT</name>
<dbReference type="Pfam" id="PF22677">
    <property type="entry name" value="Ble-like_N"/>
    <property type="match status" value="1"/>
</dbReference>
<dbReference type="InterPro" id="IPR037523">
    <property type="entry name" value="VOC_core"/>
</dbReference>
<proteinExistence type="predicted"/>
<reference evidence="3" key="1">
    <citation type="submission" date="2017-09" db="EMBL/GenBank/DDBJ databases">
        <title>Depth-based differentiation of microbial function through sediment-hosted aquifers and enrichment of novel symbionts in the deep terrestrial subsurface.</title>
        <authorList>
            <person name="Probst A.J."/>
            <person name="Ladd B."/>
            <person name="Jarett J.K."/>
            <person name="Geller-Mcgrath D.E."/>
            <person name="Sieber C.M.K."/>
            <person name="Emerson J.B."/>
            <person name="Anantharaman K."/>
            <person name="Thomas B.C."/>
            <person name="Malmstrom R."/>
            <person name="Stieglmeier M."/>
            <person name="Klingl A."/>
            <person name="Woyke T."/>
            <person name="Ryan C.M."/>
            <person name="Banfield J.F."/>
        </authorList>
    </citation>
    <scope>NUCLEOTIDE SEQUENCE [LARGE SCALE GENOMIC DNA]</scope>
</reference>
<dbReference type="InterPro" id="IPR052164">
    <property type="entry name" value="Anthracycline_SecMetBiosynth"/>
</dbReference>
<dbReference type="PANTHER" id="PTHR33993:SF2">
    <property type="entry name" value="VOC DOMAIN-CONTAINING PROTEIN"/>
    <property type="match status" value="1"/>
</dbReference>
<gene>
    <name evidence="2" type="ORF">COT80_00385</name>
</gene>
<comment type="caution">
    <text evidence="2">The sequence shown here is derived from an EMBL/GenBank/DDBJ whole genome shotgun (WGS) entry which is preliminary data.</text>
</comment>
<feature type="domain" description="VOC" evidence="1">
    <location>
        <begin position="3"/>
        <end position="127"/>
    </location>
</feature>
<dbReference type="PANTHER" id="PTHR33993">
    <property type="entry name" value="GLYOXALASE-RELATED"/>
    <property type="match status" value="1"/>
</dbReference>